<dbReference type="GO" id="GO:0016020">
    <property type="term" value="C:membrane"/>
    <property type="evidence" value="ECO:0007669"/>
    <property type="project" value="UniProtKB-SubCell"/>
</dbReference>
<dbReference type="EMBL" id="JBGMDY010000005">
    <property type="protein sequence ID" value="KAL2334661.1"/>
    <property type="molecule type" value="Genomic_DNA"/>
</dbReference>
<evidence type="ECO:0000256" key="11">
    <source>
        <dbReference type="ARBA" id="ARBA00047899"/>
    </source>
</evidence>
<gene>
    <name evidence="14" type="ORF">Fmac_015874</name>
</gene>
<evidence type="ECO:0000256" key="9">
    <source>
        <dbReference type="ARBA" id="ARBA00022989"/>
    </source>
</evidence>
<keyword evidence="3" id="KW-0597">Phosphoprotein</keyword>
<keyword evidence="7" id="KW-0418">Kinase</keyword>
<dbReference type="InterPro" id="IPR052232">
    <property type="entry name" value="RLK_Ser/Thr-Kinase"/>
</dbReference>
<keyword evidence="15" id="KW-1185">Reference proteome</keyword>
<dbReference type="GO" id="GO:0004674">
    <property type="term" value="F:protein serine/threonine kinase activity"/>
    <property type="evidence" value="ECO:0007669"/>
    <property type="project" value="UniProtKB-EC"/>
</dbReference>
<evidence type="ECO:0000256" key="2">
    <source>
        <dbReference type="ARBA" id="ARBA00012513"/>
    </source>
</evidence>
<dbReference type="Proteomes" id="UP001603857">
    <property type="component" value="Unassembled WGS sequence"/>
</dbReference>
<evidence type="ECO:0000256" key="5">
    <source>
        <dbReference type="ARBA" id="ARBA00022692"/>
    </source>
</evidence>
<proteinExistence type="predicted"/>
<keyword evidence="8" id="KW-0067">ATP-binding</keyword>
<dbReference type="Gene3D" id="3.30.200.20">
    <property type="entry name" value="Phosphorylase Kinase, domain 1"/>
    <property type="match status" value="1"/>
</dbReference>
<evidence type="ECO:0000256" key="13">
    <source>
        <dbReference type="SAM" id="Phobius"/>
    </source>
</evidence>
<accession>A0ABD1MFS6</accession>
<dbReference type="GO" id="GO:0005524">
    <property type="term" value="F:ATP binding"/>
    <property type="evidence" value="ECO:0007669"/>
    <property type="project" value="UniProtKB-KW"/>
</dbReference>
<dbReference type="PANTHER" id="PTHR47984">
    <property type="entry name" value="OS01G0323000 PROTEIN"/>
    <property type="match status" value="1"/>
</dbReference>
<name>A0ABD1MFS6_9FABA</name>
<evidence type="ECO:0000313" key="14">
    <source>
        <dbReference type="EMBL" id="KAL2334661.1"/>
    </source>
</evidence>
<dbReference type="PANTHER" id="PTHR47984:SF31">
    <property type="entry name" value="OS03G0227900 PROTEIN"/>
    <property type="match status" value="1"/>
</dbReference>
<keyword evidence="6" id="KW-0547">Nucleotide-binding</keyword>
<keyword evidence="4" id="KW-0808">Transferase</keyword>
<evidence type="ECO:0000256" key="8">
    <source>
        <dbReference type="ARBA" id="ARBA00022840"/>
    </source>
</evidence>
<protein>
    <recommendedName>
        <fullName evidence="2">non-specific serine/threonine protein kinase</fullName>
        <ecNumber evidence="2">2.7.11.1</ecNumber>
    </recommendedName>
</protein>
<keyword evidence="9 13" id="KW-1133">Transmembrane helix</keyword>
<comment type="caution">
    <text evidence="14">The sequence shown here is derived from an EMBL/GenBank/DDBJ whole genome shotgun (WGS) entry which is preliminary data.</text>
</comment>
<evidence type="ECO:0000313" key="15">
    <source>
        <dbReference type="Proteomes" id="UP001603857"/>
    </source>
</evidence>
<evidence type="ECO:0000256" key="12">
    <source>
        <dbReference type="ARBA" id="ARBA00048679"/>
    </source>
</evidence>
<reference evidence="14 15" key="1">
    <citation type="submission" date="2024-08" db="EMBL/GenBank/DDBJ databases">
        <title>Insights into the chromosomal genome structure of Flemingia macrophylla.</title>
        <authorList>
            <person name="Ding Y."/>
            <person name="Zhao Y."/>
            <person name="Bi W."/>
            <person name="Wu M."/>
            <person name="Zhao G."/>
            <person name="Gong Y."/>
            <person name="Li W."/>
            <person name="Zhang P."/>
        </authorList>
    </citation>
    <scope>NUCLEOTIDE SEQUENCE [LARGE SCALE GENOMIC DNA]</scope>
    <source>
        <strain evidence="14">DYQJB</strain>
        <tissue evidence="14">Leaf</tissue>
    </source>
</reference>
<comment type="catalytic activity">
    <reaction evidence="12">
        <text>L-seryl-[protein] + ATP = O-phospho-L-seryl-[protein] + ADP + H(+)</text>
        <dbReference type="Rhea" id="RHEA:17989"/>
        <dbReference type="Rhea" id="RHEA-COMP:9863"/>
        <dbReference type="Rhea" id="RHEA-COMP:11604"/>
        <dbReference type="ChEBI" id="CHEBI:15378"/>
        <dbReference type="ChEBI" id="CHEBI:29999"/>
        <dbReference type="ChEBI" id="CHEBI:30616"/>
        <dbReference type="ChEBI" id="CHEBI:83421"/>
        <dbReference type="ChEBI" id="CHEBI:456216"/>
        <dbReference type="EC" id="2.7.11.1"/>
    </reaction>
</comment>
<evidence type="ECO:0000256" key="6">
    <source>
        <dbReference type="ARBA" id="ARBA00022741"/>
    </source>
</evidence>
<evidence type="ECO:0000256" key="7">
    <source>
        <dbReference type="ARBA" id="ARBA00022777"/>
    </source>
</evidence>
<sequence>MRQLVTIFFIFMVVMVLLVFFLCLRGMQNMAAKHNSRSILLVSKEILVVKALDLTLTCDDVVDANLKTDQPKIKVEAMAPRMSGASDSGCGAHRGEEENVISERGYGVVYRGLLHDGSLVAVKNLLNNKKKDDGKLEMRKKKTTRLNTTVFSLVHKP</sequence>
<evidence type="ECO:0000256" key="4">
    <source>
        <dbReference type="ARBA" id="ARBA00022679"/>
    </source>
</evidence>
<feature type="transmembrane region" description="Helical" evidence="13">
    <location>
        <begin position="6"/>
        <end position="24"/>
    </location>
</feature>
<keyword evidence="5 13" id="KW-0812">Transmembrane</keyword>
<evidence type="ECO:0000256" key="1">
    <source>
        <dbReference type="ARBA" id="ARBA00004167"/>
    </source>
</evidence>
<dbReference type="AlphaFoldDB" id="A0ABD1MFS6"/>
<keyword evidence="10 13" id="KW-0472">Membrane</keyword>
<comment type="catalytic activity">
    <reaction evidence="11">
        <text>L-threonyl-[protein] + ATP = O-phospho-L-threonyl-[protein] + ADP + H(+)</text>
        <dbReference type="Rhea" id="RHEA:46608"/>
        <dbReference type="Rhea" id="RHEA-COMP:11060"/>
        <dbReference type="Rhea" id="RHEA-COMP:11605"/>
        <dbReference type="ChEBI" id="CHEBI:15378"/>
        <dbReference type="ChEBI" id="CHEBI:30013"/>
        <dbReference type="ChEBI" id="CHEBI:30616"/>
        <dbReference type="ChEBI" id="CHEBI:61977"/>
        <dbReference type="ChEBI" id="CHEBI:456216"/>
        <dbReference type="EC" id="2.7.11.1"/>
    </reaction>
</comment>
<evidence type="ECO:0000256" key="3">
    <source>
        <dbReference type="ARBA" id="ARBA00022553"/>
    </source>
</evidence>
<dbReference type="EC" id="2.7.11.1" evidence="2"/>
<comment type="subcellular location">
    <subcellularLocation>
        <location evidence="1">Membrane</location>
        <topology evidence="1">Single-pass membrane protein</topology>
    </subcellularLocation>
</comment>
<evidence type="ECO:0000256" key="10">
    <source>
        <dbReference type="ARBA" id="ARBA00023136"/>
    </source>
</evidence>
<organism evidence="14 15">
    <name type="scientific">Flemingia macrophylla</name>
    <dbReference type="NCBI Taxonomy" id="520843"/>
    <lineage>
        <taxon>Eukaryota</taxon>
        <taxon>Viridiplantae</taxon>
        <taxon>Streptophyta</taxon>
        <taxon>Embryophyta</taxon>
        <taxon>Tracheophyta</taxon>
        <taxon>Spermatophyta</taxon>
        <taxon>Magnoliopsida</taxon>
        <taxon>eudicotyledons</taxon>
        <taxon>Gunneridae</taxon>
        <taxon>Pentapetalae</taxon>
        <taxon>rosids</taxon>
        <taxon>fabids</taxon>
        <taxon>Fabales</taxon>
        <taxon>Fabaceae</taxon>
        <taxon>Papilionoideae</taxon>
        <taxon>50 kb inversion clade</taxon>
        <taxon>NPAAA clade</taxon>
        <taxon>indigoferoid/millettioid clade</taxon>
        <taxon>Phaseoleae</taxon>
        <taxon>Flemingia</taxon>
    </lineage>
</organism>